<feature type="transmembrane region" description="Helical" evidence="1">
    <location>
        <begin position="38"/>
        <end position="56"/>
    </location>
</feature>
<dbReference type="PANTHER" id="PTHR41282:SF1">
    <property type="entry name" value="CONSERVED TRANSMEMBRANE PROTEIN-RELATED"/>
    <property type="match status" value="1"/>
</dbReference>
<keyword evidence="3" id="KW-1185">Reference proteome</keyword>
<gene>
    <name evidence="2" type="ORF">BSF38_02642</name>
</gene>
<feature type="transmembrane region" description="Helical" evidence="1">
    <location>
        <begin position="221"/>
        <end position="239"/>
    </location>
</feature>
<evidence type="ECO:0008006" key="4">
    <source>
        <dbReference type="Google" id="ProtNLM"/>
    </source>
</evidence>
<name>A0A1U7CQF3_9BACT</name>
<feature type="transmembrane region" description="Helical" evidence="1">
    <location>
        <begin position="62"/>
        <end position="81"/>
    </location>
</feature>
<evidence type="ECO:0000313" key="3">
    <source>
        <dbReference type="Proteomes" id="UP000186309"/>
    </source>
</evidence>
<keyword evidence="1" id="KW-1133">Transmembrane helix</keyword>
<accession>A0A1U7CQF3</accession>
<sequence length="252" mass="27101">MATSNPAFSQDMFAGYNQVYGAPRSMVTTVQGTMSKTFLLLAILSGTGLWAFHTMAAGQLAYPVVGVSALAGFVLAMVTIFKPTISPWTAPVYAAMQGVFLGSLSQIVEMRMGVKGPHGIALQAVSLTVGTLLVMLFLYASGTIKVTERLKAGIMMATGAVCLFYVVSMVLGFFGVAVPLIFSATPAGIGFSLFVCGLAAFNLLLDFDFIEEAARREAPKYMEWYGAFGLIVTLVWLYLELLRLLQKLNSRN</sequence>
<dbReference type="InterPro" id="IPR010539">
    <property type="entry name" value="BaxI_1-like"/>
</dbReference>
<dbReference type="PIRSF" id="PIRSF009160">
    <property type="entry name" value="UCP009160"/>
    <property type="match status" value="1"/>
</dbReference>
<feature type="transmembrane region" description="Helical" evidence="1">
    <location>
        <begin position="188"/>
        <end position="209"/>
    </location>
</feature>
<keyword evidence="1" id="KW-0812">Transmembrane</keyword>
<protein>
    <recommendedName>
        <fullName evidence="4">Bax inhibitor 1 like protein</fullName>
    </recommendedName>
</protein>
<reference evidence="3" key="1">
    <citation type="submission" date="2016-12" db="EMBL/GenBank/DDBJ databases">
        <title>Comparative genomics of four Isosphaeraceae planctomycetes: a common pool of plasmids and glycoside hydrolase genes.</title>
        <authorList>
            <person name="Ivanova A."/>
        </authorList>
    </citation>
    <scope>NUCLEOTIDE SEQUENCE [LARGE SCALE GENOMIC DNA]</scope>
    <source>
        <strain evidence="3">PX4</strain>
    </source>
</reference>
<dbReference type="OrthoDB" id="116480at2"/>
<evidence type="ECO:0000313" key="2">
    <source>
        <dbReference type="EMBL" id="APW61138.1"/>
    </source>
</evidence>
<dbReference type="KEGG" id="pbor:BSF38_02642"/>
<feature type="transmembrane region" description="Helical" evidence="1">
    <location>
        <begin position="120"/>
        <end position="140"/>
    </location>
</feature>
<feature type="transmembrane region" description="Helical" evidence="1">
    <location>
        <begin position="152"/>
        <end position="182"/>
    </location>
</feature>
<dbReference type="PANTHER" id="PTHR41282">
    <property type="entry name" value="CONSERVED TRANSMEMBRANE PROTEIN-RELATED"/>
    <property type="match status" value="1"/>
</dbReference>
<proteinExistence type="predicted"/>
<dbReference type="Pfam" id="PF12811">
    <property type="entry name" value="BaxI_1"/>
    <property type="match status" value="1"/>
</dbReference>
<dbReference type="Proteomes" id="UP000186309">
    <property type="component" value="Chromosome"/>
</dbReference>
<evidence type="ECO:0000256" key="1">
    <source>
        <dbReference type="SAM" id="Phobius"/>
    </source>
</evidence>
<organism evidence="2 3">
    <name type="scientific">Paludisphaera borealis</name>
    <dbReference type="NCBI Taxonomy" id="1387353"/>
    <lineage>
        <taxon>Bacteria</taxon>
        <taxon>Pseudomonadati</taxon>
        <taxon>Planctomycetota</taxon>
        <taxon>Planctomycetia</taxon>
        <taxon>Isosphaerales</taxon>
        <taxon>Isosphaeraceae</taxon>
        <taxon>Paludisphaera</taxon>
    </lineage>
</organism>
<dbReference type="RefSeq" id="WP_076346270.1">
    <property type="nucleotide sequence ID" value="NZ_CP019082.1"/>
</dbReference>
<dbReference type="AlphaFoldDB" id="A0A1U7CQF3"/>
<dbReference type="EMBL" id="CP019082">
    <property type="protein sequence ID" value="APW61138.1"/>
    <property type="molecule type" value="Genomic_DNA"/>
</dbReference>
<keyword evidence="1" id="KW-0472">Membrane</keyword>